<dbReference type="AlphaFoldDB" id="A0A0P7V828"/>
<evidence type="ECO:0000256" key="1">
    <source>
        <dbReference type="ARBA" id="ARBA00004613"/>
    </source>
</evidence>
<evidence type="ECO:0000256" key="10">
    <source>
        <dbReference type="ARBA" id="ARBA00023283"/>
    </source>
</evidence>
<comment type="subcellular location">
    <subcellularLocation>
        <location evidence="1">Secreted</location>
    </subcellularLocation>
</comment>
<dbReference type="GO" id="GO:0000302">
    <property type="term" value="P:response to reactive oxygen species"/>
    <property type="evidence" value="ECO:0007669"/>
    <property type="project" value="TreeGrafter"/>
</dbReference>
<evidence type="ECO:0000256" key="6">
    <source>
        <dbReference type="ARBA" id="ARBA00022729"/>
    </source>
</evidence>
<dbReference type="Pfam" id="PF08212">
    <property type="entry name" value="Lipocalin_2"/>
    <property type="match status" value="1"/>
</dbReference>
<dbReference type="STRING" id="113540.ENSSFOP00015016479"/>
<dbReference type="EMBL" id="JARO02003154">
    <property type="protein sequence ID" value="KPP71063.1"/>
    <property type="molecule type" value="Genomic_DNA"/>
</dbReference>
<keyword evidence="4" id="KW-0813">Transport</keyword>
<dbReference type="GO" id="GO:0005737">
    <property type="term" value="C:cytoplasm"/>
    <property type="evidence" value="ECO:0007669"/>
    <property type="project" value="TreeGrafter"/>
</dbReference>
<comment type="similarity">
    <text evidence="2">Belongs to the calycin superfamily. Lipocalin family.</text>
</comment>
<evidence type="ECO:0000256" key="9">
    <source>
        <dbReference type="ARBA" id="ARBA00023180"/>
    </source>
</evidence>
<dbReference type="InterPro" id="IPR012674">
    <property type="entry name" value="Calycin"/>
</dbReference>
<proteinExistence type="inferred from homology"/>
<dbReference type="PANTHER" id="PTHR10612">
    <property type="entry name" value="APOLIPOPROTEIN D"/>
    <property type="match status" value="1"/>
</dbReference>
<dbReference type="PRINTS" id="PR01219">
    <property type="entry name" value="APOLIPOPROTD"/>
</dbReference>
<evidence type="ECO:0000256" key="2">
    <source>
        <dbReference type="ARBA" id="ARBA00006889"/>
    </source>
</evidence>
<dbReference type="GO" id="GO:0008289">
    <property type="term" value="F:lipid binding"/>
    <property type="evidence" value="ECO:0007669"/>
    <property type="project" value="UniProtKB-KW"/>
</dbReference>
<evidence type="ECO:0000256" key="8">
    <source>
        <dbReference type="ARBA" id="ARBA00023157"/>
    </source>
</evidence>
<dbReference type="Proteomes" id="UP000034805">
    <property type="component" value="Unassembled WGS sequence"/>
</dbReference>
<organism evidence="12 13">
    <name type="scientific">Scleropages formosus</name>
    <name type="common">Asian bonytongue</name>
    <name type="synonym">Osteoglossum formosum</name>
    <dbReference type="NCBI Taxonomy" id="113540"/>
    <lineage>
        <taxon>Eukaryota</taxon>
        <taxon>Metazoa</taxon>
        <taxon>Chordata</taxon>
        <taxon>Craniata</taxon>
        <taxon>Vertebrata</taxon>
        <taxon>Euteleostomi</taxon>
        <taxon>Actinopterygii</taxon>
        <taxon>Neopterygii</taxon>
        <taxon>Teleostei</taxon>
        <taxon>Osteoglossocephala</taxon>
        <taxon>Osteoglossomorpha</taxon>
        <taxon>Osteoglossiformes</taxon>
        <taxon>Osteoglossidae</taxon>
        <taxon>Scleropages</taxon>
    </lineage>
</organism>
<evidence type="ECO:0000256" key="7">
    <source>
        <dbReference type="ARBA" id="ARBA00023121"/>
    </source>
</evidence>
<dbReference type="PANTHER" id="PTHR10612:SF14">
    <property type="entry name" value="APOLIPOPROTEIN D"/>
    <property type="match status" value="1"/>
</dbReference>
<protein>
    <recommendedName>
        <fullName evidence="3">Apolipoprotein D</fullName>
    </recommendedName>
</protein>
<dbReference type="InterPro" id="IPR000566">
    <property type="entry name" value="Lipocln_cytosolic_FA-bd_dom"/>
</dbReference>
<accession>A0A0P7V828</accession>
<keyword evidence="9" id="KW-0325">Glycoprotein</keyword>
<evidence type="ECO:0000259" key="11">
    <source>
        <dbReference type="Pfam" id="PF08212"/>
    </source>
</evidence>
<dbReference type="GO" id="GO:0006869">
    <property type="term" value="P:lipid transport"/>
    <property type="evidence" value="ECO:0007669"/>
    <property type="project" value="InterPro"/>
</dbReference>
<dbReference type="PRINTS" id="PR02058">
    <property type="entry name" value="APODVERTBRTE"/>
</dbReference>
<keyword evidence="8" id="KW-1015">Disulfide bond</keyword>
<keyword evidence="10" id="KW-0873">Pyrrolidone carboxylic acid</keyword>
<gene>
    <name evidence="12" type="ORF">Z043_110049</name>
</gene>
<keyword evidence="12" id="KW-0449">Lipoprotein</keyword>
<evidence type="ECO:0000313" key="12">
    <source>
        <dbReference type="EMBL" id="KPP71063.1"/>
    </source>
</evidence>
<evidence type="ECO:0000256" key="4">
    <source>
        <dbReference type="ARBA" id="ARBA00022448"/>
    </source>
</evidence>
<evidence type="ECO:0000256" key="3">
    <source>
        <dbReference type="ARBA" id="ARBA00019890"/>
    </source>
</evidence>
<dbReference type="InterPro" id="IPR002969">
    <property type="entry name" value="ApolipopD"/>
</dbReference>
<name>A0A0P7V828_SCLFO</name>
<keyword evidence="5" id="KW-0964">Secreted</keyword>
<dbReference type="Gene3D" id="2.40.128.20">
    <property type="match status" value="1"/>
</dbReference>
<comment type="caution">
    <text evidence="12">The sequence shown here is derived from an EMBL/GenBank/DDBJ whole genome shotgun (WGS) entry which is preliminary data.</text>
</comment>
<keyword evidence="6" id="KW-0732">Signal</keyword>
<feature type="domain" description="Lipocalin/cytosolic fatty-acid binding" evidence="11">
    <location>
        <begin position="47"/>
        <end position="187"/>
    </location>
</feature>
<dbReference type="FunFam" id="2.40.128.20:FF:000003">
    <property type="entry name" value="Apolipoprotein D"/>
    <property type="match status" value="1"/>
</dbReference>
<dbReference type="GO" id="GO:0005576">
    <property type="term" value="C:extracellular region"/>
    <property type="evidence" value="ECO:0007669"/>
    <property type="project" value="UniProtKB-SubCell"/>
</dbReference>
<evidence type="ECO:0000313" key="13">
    <source>
        <dbReference type="Proteomes" id="UP000034805"/>
    </source>
</evidence>
<dbReference type="GO" id="GO:0007420">
    <property type="term" value="P:brain development"/>
    <property type="evidence" value="ECO:0007669"/>
    <property type="project" value="InterPro"/>
</dbReference>
<dbReference type="GO" id="GO:0042246">
    <property type="term" value="P:tissue regeneration"/>
    <property type="evidence" value="ECO:0007669"/>
    <property type="project" value="InterPro"/>
</dbReference>
<dbReference type="InterPro" id="IPR026222">
    <property type="entry name" value="ApoD_vertbrte"/>
</dbReference>
<reference evidence="12 13" key="1">
    <citation type="submission" date="2015-08" db="EMBL/GenBank/DDBJ databases">
        <title>The genome of the Asian arowana (Scleropages formosus).</title>
        <authorList>
            <person name="Tan M.H."/>
            <person name="Gan H.M."/>
            <person name="Croft L.J."/>
            <person name="Austin C.M."/>
        </authorList>
    </citation>
    <scope>NUCLEOTIDE SEQUENCE [LARGE SCALE GENOMIC DNA]</scope>
    <source>
        <strain evidence="12">Aro1</strain>
    </source>
</reference>
<sequence length="194" mass="21602">MSPTQKMKTFRLPVALDSAYGQCPGSTLGALSRTSCSTELQPAEGAYLGKWYEIAKLPAQFEKGSCIEANYSIRADGTIKVYNSEILKGKLRSIEGTAVVQDINEPAKLAVSFSYAVTPYTPYWVLSTDYEHSALVYSCTDVLRLFHFDFAWILSRMRSLPPETIQKAKDLFTNSSIDISKMIMTQQQGCDPEL</sequence>
<keyword evidence="7" id="KW-0446">Lipid-binding</keyword>
<dbReference type="GO" id="GO:0006629">
    <property type="term" value="P:lipid metabolic process"/>
    <property type="evidence" value="ECO:0007669"/>
    <property type="project" value="TreeGrafter"/>
</dbReference>
<dbReference type="CDD" id="cd19437">
    <property type="entry name" value="lipocalin_apoD-like"/>
    <property type="match status" value="1"/>
</dbReference>
<dbReference type="SUPFAM" id="SSF50814">
    <property type="entry name" value="Lipocalins"/>
    <property type="match status" value="1"/>
</dbReference>
<evidence type="ECO:0000256" key="5">
    <source>
        <dbReference type="ARBA" id="ARBA00022525"/>
    </source>
</evidence>